<organism evidence="1 2">
    <name type="scientific">Bugula neritina</name>
    <name type="common">Brown bryozoan</name>
    <name type="synonym">Sertularia neritina</name>
    <dbReference type="NCBI Taxonomy" id="10212"/>
    <lineage>
        <taxon>Eukaryota</taxon>
        <taxon>Metazoa</taxon>
        <taxon>Spiralia</taxon>
        <taxon>Lophotrochozoa</taxon>
        <taxon>Bryozoa</taxon>
        <taxon>Gymnolaemata</taxon>
        <taxon>Cheilostomatida</taxon>
        <taxon>Flustrina</taxon>
        <taxon>Buguloidea</taxon>
        <taxon>Bugulidae</taxon>
        <taxon>Bugula</taxon>
    </lineage>
</organism>
<accession>A0A7J7JUB5</accession>
<evidence type="ECO:0000313" key="1">
    <source>
        <dbReference type="EMBL" id="KAF6029969.1"/>
    </source>
</evidence>
<name>A0A7J7JUB5_BUGNE</name>
<dbReference type="EMBL" id="VXIV02001772">
    <property type="protein sequence ID" value="KAF6029969.1"/>
    <property type="molecule type" value="Genomic_DNA"/>
</dbReference>
<comment type="caution">
    <text evidence="1">The sequence shown here is derived from an EMBL/GenBank/DDBJ whole genome shotgun (WGS) entry which is preliminary data.</text>
</comment>
<dbReference type="AlphaFoldDB" id="A0A7J7JUB5"/>
<keyword evidence="2" id="KW-1185">Reference proteome</keyword>
<proteinExistence type="predicted"/>
<sequence length="71" mass="8202">MLTRSRLQHFTGCSAPLPHIYSHQRQLPDQPRQQCLYSAMFCVWYRMHADISAVCSMTPEETARGCLSETK</sequence>
<protein>
    <submittedName>
        <fullName evidence="1">Uncharacterized protein</fullName>
    </submittedName>
</protein>
<dbReference type="Proteomes" id="UP000593567">
    <property type="component" value="Unassembled WGS sequence"/>
</dbReference>
<evidence type="ECO:0000313" key="2">
    <source>
        <dbReference type="Proteomes" id="UP000593567"/>
    </source>
</evidence>
<reference evidence="1" key="1">
    <citation type="submission" date="2020-06" db="EMBL/GenBank/DDBJ databases">
        <title>Draft genome of Bugula neritina, a colonial animal packing powerful symbionts and potential medicines.</title>
        <authorList>
            <person name="Rayko M."/>
        </authorList>
    </citation>
    <scope>NUCLEOTIDE SEQUENCE [LARGE SCALE GENOMIC DNA]</scope>
    <source>
        <strain evidence="1">Kwan_BN1</strain>
    </source>
</reference>
<gene>
    <name evidence="1" type="ORF">EB796_011726</name>
</gene>